<evidence type="ECO:0000313" key="4">
    <source>
        <dbReference type="Proteomes" id="UP000585327"/>
    </source>
</evidence>
<dbReference type="Proteomes" id="UP000585327">
    <property type="component" value="Unassembled WGS sequence"/>
</dbReference>
<dbReference type="SUPFAM" id="SSF56281">
    <property type="entry name" value="Metallo-hydrolase/oxidoreductase"/>
    <property type="match status" value="1"/>
</dbReference>
<reference evidence="3 4" key="1">
    <citation type="submission" date="2020-06" db="EMBL/GenBank/DDBJ databases">
        <title>Dysbiosis in marine aquaculture revealed through microbiome analysis: reverse ecology for environmental sustainability.</title>
        <authorList>
            <person name="Haro-Moreno J.M."/>
            <person name="Coutinho F.H."/>
            <person name="Zaragoza-Solas A."/>
            <person name="Picazo A."/>
            <person name="Almagro-Moreno S."/>
            <person name="Lopez-Perez M."/>
        </authorList>
    </citation>
    <scope>NUCLEOTIDE SEQUENCE [LARGE SCALE GENOMIC DNA]</scope>
    <source>
        <strain evidence="3">MCMED-G42</strain>
    </source>
</reference>
<dbReference type="PANTHER" id="PTHR46018:SF2">
    <property type="entry name" value="ZINC PHOSPHODIESTERASE ELAC PROTEIN 1"/>
    <property type="match status" value="1"/>
</dbReference>
<dbReference type="EMBL" id="JACETM010000022">
    <property type="protein sequence ID" value="MBA4724118.1"/>
    <property type="molecule type" value="Genomic_DNA"/>
</dbReference>
<evidence type="ECO:0000259" key="2">
    <source>
        <dbReference type="SMART" id="SM00849"/>
    </source>
</evidence>
<dbReference type="Gene3D" id="3.60.15.10">
    <property type="entry name" value="Ribonuclease Z/Hydroxyacylglutathione hydrolase-like"/>
    <property type="match status" value="1"/>
</dbReference>
<evidence type="ECO:0000256" key="1">
    <source>
        <dbReference type="ARBA" id="ARBA00022801"/>
    </source>
</evidence>
<gene>
    <name evidence="3" type="ORF">H2021_02760</name>
</gene>
<dbReference type="PANTHER" id="PTHR46018">
    <property type="entry name" value="ZINC PHOSPHODIESTERASE ELAC PROTEIN 1"/>
    <property type="match status" value="1"/>
</dbReference>
<feature type="domain" description="Metallo-beta-lactamase" evidence="2">
    <location>
        <begin position="14"/>
        <end position="242"/>
    </location>
</feature>
<dbReference type="InterPro" id="IPR044094">
    <property type="entry name" value="AtsA-like_MBL-fold"/>
</dbReference>
<proteinExistence type="predicted"/>
<dbReference type="InterPro" id="IPR036866">
    <property type="entry name" value="RibonucZ/Hydroxyglut_hydro"/>
</dbReference>
<dbReference type="CDD" id="cd07719">
    <property type="entry name" value="arylsulfatase_AtsA-like_MBL-fold"/>
    <property type="match status" value="1"/>
</dbReference>
<dbReference type="AlphaFoldDB" id="A0A838YXA1"/>
<organism evidence="3 4">
    <name type="scientific">SAR86 cluster bacterium</name>
    <dbReference type="NCBI Taxonomy" id="2030880"/>
    <lineage>
        <taxon>Bacteria</taxon>
        <taxon>Pseudomonadati</taxon>
        <taxon>Pseudomonadota</taxon>
        <taxon>Gammaproteobacteria</taxon>
        <taxon>SAR86 cluster</taxon>
    </lineage>
</organism>
<dbReference type="GO" id="GO:0042781">
    <property type="term" value="F:3'-tRNA processing endoribonuclease activity"/>
    <property type="evidence" value="ECO:0007669"/>
    <property type="project" value="TreeGrafter"/>
</dbReference>
<comment type="caution">
    <text evidence="3">The sequence shown here is derived from an EMBL/GenBank/DDBJ whole genome shotgun (WGS) entry which is preliminary data.</text>
</comment>
<name>A0A838YXA1_9GAMM</name>
<keyword evidence="1 3" id="KW-0378">Hydrolase</keyword>
<evidence type="ECO:0000313" key="3">
    <source>
        <dbReference type="EMBL" id="MBA4724118.1"/>
    </source>
</evidence>
<dbReference type="SMART" id="SM00849">
    <property type="entry name" value="Lactamase_B"/>
    <property type="match status" value="1"/>
</dbReference>
<protein>
    <submittedName>
        <fullName evidence="3">MBL fold metallo-hydrolase</fullName>
    </submittedName>
</protein>
<dbReference type="InterPro" id="IPR001279">
    <property type="entry name" value="Metallo-B-lactamas"/>
</dbReference>
<sequence>MLGSGTPNPDPERYGSAYAVIANDQAYIVDFGPGVIRRAAEMSPAWGGYIPQLQVSKLQYAFLTHIHSDHSGGLADLILTPWVMGRNTELKLFGPKGLKKMSKGIQNAYELDILYRLNGTQPANPVGYKTIVKEIDEGVIFKDDNVEVTAFYNDHGGLRNSFGFVFKTKDKKILFSGDTSLSNNLIKHGNDLDILVHEVYSSEGFKTKTDDWKIYHKEHHTSSIELGLIAKDLKPKKLVASHILFWGASEESIYKDIRKSFEGEIIIANDLLVVD</sequence>
<accession>A0A838YXA1</accession>
<dbReference type="Pfam" id="PF00753">
    <property type="entry name" value="Lactamase_B"/>
    <property type="match status" value="1"/>
</dbReference>